<dbReference type="PROSITE" id="PS51293">
    <property type="entry name" value="SANT"/>
    <property type="match status" value="1"/>
</dbReference>
<dbReference type="CDD" id="cd00167">
    <property type="entry name" value="SANT"/>
    <property type="match status" value="1"/>
</dbReference>
<organism evidence="4 5">
    <name type="scientific">Blepharisma stoltei</name>
    <dbReference type="NCBI Taxonomy" id="1481888"/>
    <lineage>
        <taxon>Eukaryota</taxon>
        <taxon>Sar</taxon>
        <taxon>Alveolata</taxon>
        <taxon>Ciliophora</taxon>
        <taxon>Postciliodesmatophora</taxon>
        <taxon>Heterotrichea</taxon>
        <taxon>Heterotrichida</taxon>
        <taxon>Blepharismidae</taxon>
        <taxon>Blepharisma</taxon>
    </lineage>
</organism>
<dbReference type="InterPro" id="IPR009057">
    <property type="entry name" value="Homeodomain-like_sf"/>
</dbReference>
<sequence length="417" mass="49680">MSKEDLKKAFLVKPRPKINTSLQSYEPPISSPASFEFVFNINDPHTIIPSDGYKCVQQYQEYYIENLSSIKENAKRVRLKRKIDEISAEKRQEKETKKWIKKMEKLESINKNCVWVWTNEGHKYVTESFLEESDAKLFIRPRFLTDSERYKKSGTPPSKFVTYNFRSVKDKVLDPQGETVRYRSDQVWSLHELKVFLHEFFHHPKKFDEIKKFLPEKTTKDVIQLFYLIKYQFRLKKMLRIQSRKRREDVVIDHVNQVIKKVKKMFPKREWISQEDFSHKISQQKEMSPEKYIEKFGKDSSKLNPSQREFQDYSRYKEYAFGGETMQDEGPIAGEEAERKGVAQWSYEEKLNFLTYYRQFGRNWEEIAKKIETKTASQCRNFFQNYKKKLNLDSVSSEQDAEATLAAAGIVNRASKN</sequence>
<name>A0AAU9K4J2_9CILI</name>
<dbReference type="AlphaFoldDB" id="A0AAU9K4J2"/>
<keyword evidence="5" id="KW-1185">Reference proteome</keyword>
<evidence type="ECO:0000313" key="4">
    <source>
        <dbReference type="EMBL" id="CAG9332106.1"/>
    </source>
</evidence>
<dbReference type="PROSITE" id="PS50090">
    <property type="entry name" value="MYB_LIKE"/>
    <property type="match status" value="1"/>
</dbReference>
<dbReference type="InterPro" id="IPR017930">
    <property type="entry name" value="Myb_dom"/>
</dbReference>
<dbReference type="InterPro" id="IPR051571">
    <property type="entry name" value="N-CoR_corepressor"/>
</dbReference>
<dbReference type="Proteomes" id="UP001162131">
    <property type="component" value="Unassembled WGS sequence"/>
</dbReference>
<dbReference type="PANTHER" id="PTHR13992">
    <property type="entry name" value="NUCLEAR RECEPTOR CO-REPRESSOR RELATED NCOR"/>
    <property type="match status" value="1"/>
</dbReference>
<evidence type="ECO:0000313" key="5">
    <source>
        <dbReference type="Proteomes" id="UP001162131"/>
    </source>
</evidence>
<dbReference type="Gene3D" id="1.20.58.1880">
    <property type="match status" value="1"/>
</dbReference>
<dbReference type="InterPro" id="IPR017884">
    <property type="entry name" value="SANT_dom"/>
</dbReference>
<evidence type="ECO:0000259" key="1">
    <source>
        <dbReference type="PROSITE" id="PS50090"/>
    </source>
</evidence>
<dbReference type="GO" id="GO:0005654">
    <property type="term" value="C:nucleoplasm"/>
    <property type="evidence" value="ECO:0007669"/>
    <property type="project" value="UniProtKB-ARBA"/>
</dbReference>
<feature type="domain" description="SANT" evidence="2">
    <location>
        <begin position="340"/>
        <end position="391"/>
    </location>
</feature>
<dbReference type="SMART" id="SM00717">
    <property type="entry name" value="SANT"/>
    <property type="match status" value="2"/>
</dbReference>
<evidence type="ECO:0000259" key="2">
    <source>
        <dbReference type="PROSITE" id="PS51293"/>
    </source>
</evidence>
<dbReference type="GO" id="GO:0006357">
    <property type="term" value="P:regulation of transcription by RNA polymerase II"/>
    <property type="evidence" value="ECO:0007669"/>
    <property type="project" value="TreeGrafter"/>
</dbReference>
<proteinExistence type="predicted"/>
<dbReference type="InterPro" id="IPR001005">
    <property type="entry name" value="SANT/Myb"/>
</dbReference>
<accession>A0AAU9K4J2</accession>
<gene>
    <name evidence="4" type="ORF">BSTOLATCC_MIC55561</name>
</gene>
<dbReference type="GO" id="GO:0032991">
    <property type="term" value="C:protein-containing complex"/>
    <property type="evidence" value="ECO:0007669"/>
    <property type="project" value="UniProtKB-ARBA"/>
</dbReference>
<dbReference type="PANTHER" id="PTHR13992:SF39">
    <property type="entry name" value="SMRTER, ISOFORM G"/>
    <property type="match status" value="1"/>
</dbReference>
<reference evidence="4" key="1">
    <citation type="submission" date="2021-09" db="EMBL/GenBank/DDBJ databases">
        <authorList>
            <consortium name="AG Swart"/>
            <person name="Singh M."/>
            <person name="Singh A."/>
            <person name="Seah K."/>
            <person name="Emmerich C."/>
        </authorList>
    </citation>
    <scope>NUCLEOTIDE SEQUENCE</scope>
    <source>
        <strain evidence="4">ATCC30299</strain>
    </source>
</reference>
<feature type="domain" description="Myb-like" evidence="1">
    <location>
        <begin position="345"/>
        <end position="387"/>
    </location>
</feature>
<feature type="domain" description="HTH myb-type" evidence="3">
    <location>
        <begin position="345"/>
        <end position="391"/>
    </location>
</feature>
<evidence type="ECO:0000259" key="3">
    <source>
        <dbReference type="PROSITE" id="PS51294"/>
    </source>
</evidence>
<comment type="caution">
    <text evidence="4">The sequence shown here is derived from an EMBL/GenBank/DDBJ whole genome shotgun (WGS) entry which is preliminary data.</text>
</comment>
<dbReference type="EMBL" id="CAJZBQ010000054">
    <property type="protein sequence ID" value="CAG9332106.1"/>
    <property type="molecule type" value="Genomic_DNA"/>
</dbReference>
<dbReference type="SUPFAM" id="SSF46689">
    <property type="entry name" value="Homeodomain-like"/>
    <property type="match status" value="2"/>
</dbReference>
<protein>
    <submittedName>
        <fullName evidence="4">Uncharacterized protein</fullName>
    </submittedName>
</protein>
<dbReference type="PROSITE" id="PS51294">
    <property type="entry name" value="HTH_MYB"/>
    <property type="match status" value="1"/>
</dbReference>
<dbReference type="GO" id="GO:0000785">
    <property type="term" value="C:chromatin"/>
    <property type="evidence" value="ECO:0007669"/>
    <property type="project" value="TreeGrafter"/>
</dbReference>
<dbReference type="Pfam" id="PF00249">
    <property type="entry name" value="Myb_DNA-binding"/>
    <property type="match status" value="1"/>
</dbReference>
<dbReference type="Gene3D" id="1.10.10.60">
    <property type="entry name" value="Homeodomain-like"/>
    <property type="match status" value="1"/>
</dbReference>